<dbReference type="AlphaFoldDB" id="A0A5B7JV94"/>
<feature type="region of interest" description="Disordered" evidence="1">
    <location>
        <begin position="1"/>
        <end position="72"/>
    </location>
</feature>
<dbReference type="EMBL" id="VSRR010105265">
    <property type="protein sequence ID" value="MPC96274.1"/>
    <property type="molecule type" value="Genomic_DNA"/>
</dbReference>
<gene>
    <name evidence="2" type="ORF">E2C01_091524</name>
</gene>
<sequence length="72" mass="8224">MDSECSEMYMSSSSSSEEEMEYDYDEEFPPLPTPAASLKSPRRSPSQQSPHSKKSPAFLPYPQLNRKHNRLA</sequence>
<evidence type="ECO:0000313" key="3">
    <source>
        <dbReference type="Proteomes" id="UP000324222"/>
    </source>
</evidence>
<evidence type="ECO:0000256" key="1">
    <source>
        <dbReference type="SAM" id="MobiDB-lite"/>
    </source>
</evidence>
<accession>A0A5B7JV94</accession>
<name>A0A5B7JV94_PORTR</name>
<evidence type="ECO:0000313" key="2">
    <source>
        <dbReference type="EMBL" id="MPC96274.1"/>
    </source>
</evidence>
<organism evidence="2 3">
    <name type="scientific">Portunus trituberculatus</name>
    <name type="common">Swimming crab</name>
    <name type="synonym">Neptunus trituberculatus</name>
    <dbReference type="NCBI Taxonomy" id="210409"/>
    <lineage>
        <taxon>Eukaryota</taxon>
        <taxon>Metazoa</taxon>
        <taxon>Ecdysozoa</taxon>
        <taxon>Arthropoda</taxon>
        <taxon>Crustacea</taxon>
        <taxon>Multicrustacea</taxon>
        <taxon>Malacostraca</taxon>
        <taxon>Eumalacostraca</taxon>
        <taxon>Eucarida</taxon>
        <taxon>Decapoda</taxon>
        <taxon>Pleocyemata</taxon>
        <taxon>Brachyura</taxon>
        <taxon>Eubrachyura</taxon>
        <taxon>Portunoidea</taxon>
        <taxon>Portunidae</taxon>
        <taxon>Portuninae</taxon>
        <taxon>Portunus</taxon>
    </lineage>
</organism>
<feature type="compositionally biased region" description="Acidic residues" evidence="1">
    <location>
        <begin position="16"/>
        <end position="28"/>
    </location>
</feature>
<proteinExistence type="predicted"/>
<protein>
    <submittedName>
        <fullName evidence="2">Uncharacterized protein</fullName>
    </submittedName>
</protein>
<keyword evidence="3" id="KW-1185">Reference proteome</keyword>
<feature type="compositionally biased region" description="Low complexity" evidence="1">
    <location>
        <begin position="1"/>
        <end position="15"/>
    </location>
</feature>
<feature type="compositionally biased region" description="Low complexity" evidence="1">
    <location>
        <begin position="37"/>
        <end position="50"/>
    </location>
</feature>
<comment type="caution">
    <text evidence="2">The sequence shown here is derived from an EMBL/GenBank/DDBJ whole genome shotgun (WGS) entry which is preliminary data.</text>
</comment>
<dbReference type="Proteomes" id="UP000324222">
    <property type="component" value="Unassembled WGS sequence"/>
</dbReference>
<reference evidence="2 3" key="1">
    <citation type="submission" date="2019-05" db="EMBL/GenBank/DDBJ databases">
        <title>Another draft genome of Portunus trituberculatus and its Hox gene families provides insights of decapod evolution.</title>
        <authorList>
            <person name="Jeong J.-H."/>
            <person name="Song I."/>
            <person name="Kim S."/>
            <person name="Choi T."/>
            <person name="Kim D."/>
            <person name="Ryu S."/>
            <person name="Kim W."/>
        </authorList>
    </citation>
    <scope>NUCLEOTIDE SEQUENCE [LARGE SCALE GENOMIC DNA]</scope>
    <source>
        <tissue evidence="2">Muscle</tissue>
    </source>
</reference>